<keyword evidence="4" id="KW-1015">Disulfide bond</keyword>
<dbReference type="InterPro" id="IPR036857">
    <property type="entry name" value="Thyroglobulin_1_sf"/>
</dbReference>
<dbReference type="GO" id="GO:0007160">
    <property type="term" value="P:cell-matrix adhesion"/>
    <property type="evidence" value="ECO:0007669"/>
    <property type="project" value="TreeGrafter"/>
</dbReference>
<dbReference type="PROSITE" id="PS51162">
    <property type="entry name" value="THYROGLOBULIN_1_2"/>
    <property type="match status" value="1"/>
</dbReference>
<evidence type="ECO:0000259" key="7">
    <source>
        <dbReference type="PROSITE" id="PS51162"/>
    </source>
</evidence>
<evidence type="ECO:0000313" key="8">
    <source>
        <dbReference type="EMBL" id="OWA51384.1"/>
    </source>
</evidence>
<dbReference type="GO" id="GO:0005615">
    <property type="term" value="C:extracellular space"/>
    <property type="evidence" value="ECO:0007669"/>
    <property type="project" value="TreeGrafter"/>
</dbReference>
<evidence type="ECO:0000313" key="9">
    <source>
        <dbReference type="Proteomes" id="UP000192578"/>
    </source>
</evidence>
<gene>
    <name evidence="8" type="ORF">BV898_15869</name>
</gene>
<dbReference type="Pfam" id="PF00086">
    <property type="entry name" value="Thyroglobulin_1"/>
    <property type="match status" value="1"/>
</dbReference>
<keyword evidence="2" id="KW-0964">Secreted</keyword>
<sequence>MAKSLIFTFVLFLAAVAAKDALLQNEQSIRPSHPTSVPGRNCLAHLAEVQATKASTIFPKCEADGTYSARQLLENSVVQCVSKGGEEIIRGTGIQACECHRLRHEAREKGKRGIVGHFTPSCDDTTGRYSPRQFHGSTGFSWCVDQEGNQIGEKIRGRPAGC</sequence>
<name>A0A9X6NKY8_HYPEX</name>
<feature type="domain" description="Thyroglobulin type-1" evidence="7">
    <location>
        <begin position="96"/>
        <end position="162"/>
    </location>
</feature>
<dbReference type="InterPro" id="IPR051950">
    <property type="entry name" value="Dev_reg/Prot_inhib"/>
</dbReference>
<keyword evidence="3" id="KW-0677">Repeat</keyword>
<dbReference type="GO" id="GO:0005604">
    <property type="term" value="C:basement membrane"/>
    <property type="evidence" value="ECO:0007669"/>
    <property type="project" value="TreeGrafter"/>
</dbReference>
<comment type="caution">
    <text evidence="8">The sequence shown here is derived from an EMBL/GenBank/DDBJ whole genome shotgun (WGS) entry which is preliminary data.</text>
</comment>
<comment type="caution">
    <text evidence="5">Lacks conserved residue(s) required for the propagation of feature annotation.</text>
</comment>
<dbReference type="Gene3D" id="4.10.800.10">
    <property type="entry name" value="Thyroglobulin type-1"/>
    <property type="match status" value="2"/>
</dbReference>
<evidence type="ECO:0000256" key="3">
    <source>
        <dbReference type="ARBA" id="ARBA00022737"/>
    </source>
</evidence>
<evidence type="ECO:0000256" key="1">
    <source>
        <dbReference type="ARBA" id="ARBA00004613"/>
    </source>
</evidence>
<reference evidence="9" key="1">
    <citation type="submission" date="2017-01" db="EMBL/GenBank/DDBJ databases">
        <title>Comparative genomics of anhydrobiosis in the tardigrade Hypsibius dujardini.</title>
        <authorList>
            <person name="Yoshida Y."/>
            <person name="Koutsovoulos G."/>
            <person name="Laetsch D."/>
            <person name="Stevens L."/>
            <person name="Kumar S."/>
            <person name="Horikawa D."/>
            <person name="Ishino K."/>
            <person name="Komine S."/>
            <person name="Tomita M."/>
            <person name="Blaxter M."/>
            <person name="Arakawa K."/>
        </authorList>
    </citation>
    <scope>NUCLEOTIDE SEQUENCE [LARGE SCALE GENOMIC DNA]</scope>
    <source>
        <strain evidence="9">Z151</strain>
    </source>
</reference>
<dbReference type="PROSITE" id="PS00484">
    <property type="entry name" value="THYROGLOBULIN_1_1"/>
    <property type="match status" value="1"/>
</dbReference>
<accession>A0A9X6NKY8</accession>
<dbReference type="PANTHER" id="PTHR12352">
    <property type="entry name" value="SECRETED MODULAR CALCIUM-BINDING PROTEIN"/>
    <property type="match status" value="1"/>
</dbReference>
<protein>
    <recommendedName>
        <fullName evidence="7">Thyroglobulin type-1 domain-containing protein</fullName>
    </recommendedName>
</protein>
<evidence type="ECO:0000256" key="5">
    <source>
        <dbReference type="PROSITE-ProRule" id="PRU00500"/>
    </source>
</evidence>
<keyword evidence="9" id="KW-1185">Reference proteome</keyword>
<evidence type="ECO:0000256" key="6">
    <source>
        <dbReference type="SAM" id="SignalP"/>
    </source>
</evidence>
<evidence type="ECO:0000256" key="4">
    <source>
        <dbReference type="ARBA" id="ARBA00023157"/>
    </source>
</evidence>
<feature type="chain" id="PRO_5040942266" description="Thyroglobulin type-1 domain-containing protein" evidence="6">
    <location>
        <begin position="19"/>
        <end position="162"/>
    </location>
</feature>
<dbReference type="Proteomes" id="UP000192578">
    <property type="component" value="Unassembled WGS sequence"/>
</dbReference>
<proteinExistence type="predicted"/>
<keyword evidence="6" id="KW-0732">Signal</keyword>
<dbReference type="PANTHER" id="PTHR12352:SF3">
    <property type="entry name" value="NIDOGEN-2"/>
    <property type="match status" value="1"/>
</dbReference>
<dbReference type="OrthoDB" id="5989649at2759"/>
<organism evidence="8 9">
    <name type="scientific">Hypsibius exemplaris</name>
    <name type="common">Freshwater tardigrade</name>
    <dbReference type="NCBI Taxonomy" id="2072580"/>
    <lineage>
        <taxon>Eukaryota</taxon>
        <taxon>Metazoa</taxon>
        <taxon>Ecdysozoa</taxon>
        <taxon>Tardigrada</taxon>
        <taxon>Eutardigrada</taxon>
        <taxon>Parachela</taxon>
        <taxon>Hypsibioidea</taxon>
        <taxon>Hypsibiidae</taxon>
        <taxon>Hypsibius</taxon>
    </lineage>
</organism>
<dbReference type="AlphaFoldDB" id="A0A9X6NKY8"/>
<dbReference type="InterPro" id="IPR000716">
    <property type="entry name" value="Thyroglobulin_1"/>
</dbReference>
<evidence type="ECO:0000256" key="2">
    <source>
        <dbReference type="ARBA" id="ARBA00022525"/>
    </source>
</evidence>
<dbReference type="EMBL" id="MTYJ01000225">
    <property type="protein sequence ID" value="OWA51384.1"/>
    <property type="molecule type" value="Genomic_DNA"/>
</dbReference>
<feature type="signal peptide" evidence="6">
    <location>
        <begin position="1"/>
        <end position="18"/>
    </location>
</feature>
<comment type="subcellular location">
    <subcellularLocation>
        <location evidence="1">Secreted</location>
    </subcellularLocation>
</comment>
<dbReference type="SUPFAM" id="SSF57610">
    <property type="entry name" value="Thyroglobulin type-1 domain"/>
    <property type="match status" value="2"/>
</dbReference>